<evidence type="ECO:0000313" key="1">
    <source>
        <dbReference type="EMBL" id="CAG8757408.1"/>
    </source>
</evidence>
<protein>
    <submittedName>
        <fullName evidence="1">8615_t:CDS:1</fullName>
    </submittedName>
</protein>
<dbReference type="OrthoDB" id="10414667at2759"/>
<keyword evidence="2" id="KW-1185">Reference proteome</keyword>
<dbReference type="Proteomes" id="UP000789396">
    <property type="component" value="Unassembled WGS sequence"/>
</dbReference>
<gene>
    <name evidence="1" type="ORF">RFULGI_LOCUS14054</name>
</gene>
<evidence type="ECO:0000313" key="2">
    <source>
        <dbReference type="Proteomes" id="UP000789396"/>
    </source>
</evidence>
<dbReference type="AlphaFoldDB" id="A0A9N9J351"/>
<feature type="non-terminal residue" evidence="1">
    <location>
        <position position="1"/>
    </location>
</feature>
<comment type="caution">
    <text evidence="1">The sequence shown here is derived from an EMBL/GenBank/DDBJ whole genome shotgun (WGS) entry which is preliminary data.</text>
</comment>
<name>A0A9N9J351_9GLOM</name>
<accession>A0A9N9J351</accession>
<reference evidence="1" key="1">
    <citation type="submission" date="2021-06" db="EMBL/GenBank/DDBJ databases">
        <authorList>
            <person name="Kallberg Y."/>
            <person name="Tangrot J."/>
            <person name="Rosling A."/>
        </authorList>
    </citation>
    <scope>NUCLEOTIDE SEQUENCE</scope>
    <source>
        <strain evidence="1">IN212</strain>
    </source>
</reference>
<sequence>KLGIIFEKNEESNLANIELQWLCIKIGRSLRLNNNEITRFYLK</sequence>
<organism evidence="1 2">
    <name type="scientific">Racocetra fulgida</name>
    <dbReference type="NCBI Taxonomy" id="60492"/>
    <lineage>
        <taxon>Eukaryota</taxon>
        <taxon>Fungi</taxon>
        <taxon>Fungi incertae sedis</taxon>
        <taxon>Mucoromycota</taxon>
        <taxon>Glomeromycotina</taxon>
        <taxon>Glomeromycetes</taxon>
        <taxon>Diversisporales</taxon>
        <taxon>Gigasporaceae</taxon>
        <taxon>Racocetra</taxon>
    </lineage>
</organism>
<feature type="non-terminal residue" evidence="1">
    <location>
        <position position="43"/>
    </location>
</feature>
<proteinExistence type="predicted"/>
<dbReference type="EMBL" id="CAJVPZ010039422">
    <property type="protein sequence ID" value="CAG8757408.1"/>
    <property type="molecule type" value="Genomic_DNA"/>
</dbReference>